<accession>A0A1E2UU65</accession>
<dbReference type="CDD" id="cd18787">
    <property type="entry name" value="SF2_C_DEAD"/>
    <property type="match status" value="1"/>
</dbReference>
<dbReference type="Pfam" id="PF00271">
    <property type="entry name" value="Helicase_C"/>
    <property type="match status" value="1"/>
</dbReference>
<keyword evidence="1 7" id="KW-0547">Nucleotide-binding</keyword>
<dbReference type="Pfam" id="PF03880">
    <property type="entry name" value="DbpA"/>
    <property type="match status" value="1"/>
</dbReference>
<dbReference type="GO" id="GO:0003724">
    <property type="term" value="F:RNA helicase activity"/>
    <property type="evidence" value="ECO:0007669"/>
    <property type="project" value="InterPro"/>
</dbReference>
<dbReference type="InterPro" id="IPR044742">
    <property type="entry name" value="DEAD/DEAH_RhlB"/>
</dbReference>
<dbReference type="SMART" id="SM00490">
    <property type="entry name" value="HELICc"/>
    <property type="match status" value="1"/>
</dbReference>
<dbReference type="InterPro" id="IPR011545">
    <property type="entry name" value="DEAD/DEAH_box_helicase_dom"/>
</dbReference>
<dbReference type="InterPro" id="IPR012677">
    <property type="entry name" value="Nucleotide-bd_a/b_plait_sf"/>
</dbReference>
<feature type="domain" description="DEAD-box RNA helicase Q" evidence="10">
    <location>
        <begin position="3"/>
        <end position="31"/>
    </location>
</feature>
<dbReference type="GO" id="GO:0005829">
    <property type="term" value="C:cytosol"/>
    <property type="evidence" value="ECO:0007669"/>
    <property type="project" value="TreeGrafter"/>
</dbReference>
<dbReference type="PROSITE" id="PS51195">
    <property type="entry name" value="Q_MOTIF"/>
    <property type="match status" value="1"/>
</dbReference>
<dbReference type="GO" id="GO:0016787">
    <property type="term" value="F:hydrolase activity"/>
    <property type="evidence" value="ECO:0007669"/>
    <property type="project" value="UniProtKB-KW"/>
</dbReference>
<evidence type="ECO:0000256" key="5">
    <source>
        <dbReference type="ARBA" id="ARBA00038437"/>
    </source>
</evidence>
<comment type="similarity">
    <text evidence="5 7">Belongs to the DEAD box helicase family.</text>
</comment>
<dbReference type="GO" id="GO:0005524">
    <property type="term" value="F:ATP binding"/>
    <property type="evidence" value="ECO:0007669"/>
    <property type="project" value="UniProtKB-KW"/>
</dbReference>
<dbReference type="NCBIfam" id="NF008744">
    <property type="entry name" value="PRK11776.1"/>
    <property type="match status" value="1"/>
</dbReference>
<evidence type="ECO:0000256" key="3">
    <source>
        <dbReference type="ARBA" id="ARBA00022806"/>
    </source>
</evidence>
<dbReference type="Gene3D" id="3.40.50.300">
    <property type="entry name" value="P-loop containing nucleotide triphosphate hydrolases"/>
    <property type="match status" value="2"/>
</dbReference>
<dbReference type="InterPro" id="IPR005580">
    <property type="entry name" value="DbpA/CsdA_RNA-bd_dom"/>
</dbReference>
<dbReference type="PROSITE" id="PS51194">
    <property type="entry name" value="HELICASE_CTER"/>
    <property type="match status" value="1"/>
</dbReference>
<dbReference type="GO" id="GO:0003676">
    <property type="term" value="F:nucleic acid binding"/>
    <property type="evidence" value="ECO:0007669"/>
    <property type="project" value="InterPro"/>
</dbReference>
<keyword evidence="12" id="KW-1185">Reference proteome</keyword>
<dbReference type="PANTHER" id="PTHR47959:SF1">
    <property type="entry name" value="ATP-DEPENDENT RNA HELICASE DBPA"/>
    <property type="match status" value="1"/>
</dbReference>
<dbReference type="InterPro" id="IPR050079">
    <property type="entry name" value="DEAD_box_RNA_helicase"/>
</dbReference>
<dbReference type="PROSITE" id="PS51192">
    <property type="entry name" value="HELICASE_ATP_BIND_1"/>
    <property type="match status" value="1"/>
</dbReference>
<comment type="caution">
    <text evidence="11">The sequence shown here is derived from an EMBL/GenBank/DDBJ whole genome shotgun (WGS) entry which is preliminary data.</text>
</comment>
<protein>
    <submittedName>
        <fullName evidence="11">ATP-dependent RNA helicase DbpA</fullName>
    </submittedName>
</protein>
<gene>
    <name evidence="11" type="ORF">A3196_17055</name>
</gene>
<sequence>MTTQFSSLKLAPALLDNLESLGYLKMTPIQSGSLPHLLAGQDLIARAKTGSGKTVAFGLGLLNLLDQKSFRVQGLVLCPTRELADQVAKELRRLARASSNTKIVTLCGGTPFGPQIGSLVHGAHMVVGTPGRILKHLEKGSLSLDSVRAVVLDEADRMLDMGFYDDMAEILSATPSQRQTLLFSATYPETIREMSAAFQSDPIEVTVDSHHSDLKIRQHFYEVQKGKRNQTLAALLAKFFPTSTVVFCHTKSQCQEVAEELQQRGIQALALHGDLEQKDRDLVLVRFANGSVPVLVATDVAARGLDIKELGAVINYELPRDPEIYVHRIGRTGRAGRNGLALNLFIASEANRVNAIEAYLKNEVRLEQPAGLDIPEGFSLTAPNVTLCIDGGRKEKVRPGDILGALTADKAIQGGLVGKIDIFDHVAYVAVDRSVRKIAIRVLSDNKIKGRRFKVRMIHRL</sequence>
<evidence type="ECO:0000313" key="11">
    <source>
        <dbReference type="EMBL" id="ODB98309.1"/>
    </source>
</evidence>
<dbReference type="SMART" id="SM00487">
    <property type="entry name" value="DEXDc"/>
    <property type="match status" value="1"/>
</dbReference>
<dbReference type="InterPro" id="IPR001650">
    <property type="entry name" value="Helicase_C-like"/>
</dbReference>
<keyword evidence="4 7" id="KW-0067">ATP-binding</keyword>
<dbReference type="STRING" id="1818881.A3196_17055"/>
<feature type="domain" description="Helicase ATP-binding" evidence="8">
    <location>
        <begin position="34"/>
        <end position="205"/>
    </location>
</feature>
<evidence type="ECO:0000256" key="1">
    <source>
        <dbReference type="ARBA" id="ARBA00022741"/>
    </source>
</evidence>
<dbReference type="Gene3D" id="3.30.70.330">
    <property type="match status" value="1"/>
</dbReference>
<keyword evidence="3 7" id="KW-0347">Helicase</keyword>
<keyword evidence="2 7" id="KW-0378">Hydrolase</keyword>
<evidence type="ECO:0000256" key="7">
    <source>
        <dbReference type="RuleBase" id="RU000492"/>
    </source>
</evidence>
<evidence type="ECO:0000259" key="8">
    <source>
        <dbReference type="PROSITE" id="PS51192"/>
    </source>
</evidence>
<dbReference type="InterPro" id="IPR014001">
    <property type="entry name" value="Helicase_ATP-bd"/>
</dbReference>
<evidence type="ECO:0000256" key="4">
    <source>
        <dbReference type="ARBA" id="ARBA00022840"/>
    </source>
</evidence>
<dbReference type="PANTHER" id="PTHR47959">
    <property type="entry name" value="ATP-DEPENDENT RNA HELICASE RHLE-RELATED"/>
    <property type="match status" value="1"/>
</dbReference>
<dbReference type="CDD" id="cd00268">
    <property type="entry name" value="DEADc"/>
    <property type="match status" value="1"/>
</dbReference>
<feature type="short sequence motif" description="Q motif" evidence="6">
    <location>
        <begin position="3"/>
        <end position="31"/>
    </location>
</feature>
<dbReference type="InterPro" id="IPR027417">
    <property type="entry name" value="P-loop_NTPase"/>
</dbReference>
<dbReference type="InterPro" id="IPR014014">
    <property type="entry name" value="RNA_helicase_DEAD_Q_motif"/>
</dbReference>
<name>A0A1E2UU65_9GAMM</name>
<evidence type="ECO:0000259" key="10">
    <source>
        <dbReference type="PROSITE" id="PS51195"/>
    </source>
</evidence>
<dbReference type="RefSeq" id="WP_069024813.1">
    <property type="nucleotide sequence ID" value="NZ_LVJZ01000003.1"/>
</dbReference>
<evidence type="ECO:0000256" key="2">
    <source>
        <dbReference type="ARBA" id="ARBA00022801"/>
    </source>
</evidence>
<dbReference type="SUPFAM" id="SSF52540">
    <property type="entry name" value="P-loop containing nucleoside triphosphate hydrolases"/>
    <property type="match status" value="1"/>
</dbReference>
<dbReference type="EMBL" id="LVJZ01000003">
    <property type="protein sequence ID" value="ODB98309.1"/>
    <property type="molecule type" value="Genomic_DNA"/>
</dbReference>
<organism evidence="11 12">
    <name type="scientific">Candidatus Thiodiazotropha endoloripes</name>
    <dbReference type="NCBI Taxonomy" id="1818881"/>
    <lineage>
        <taxon>Bacteria</taxon>
        <taxon>Pseudomonadati</taxon>
        <taxon>Pseudomonadota</taxon>
        <taxon>Gammaproteobacteria</taxon>
        <taxon>Chromatiales</taxon>
        <taxon>Sedimenticolaceae</taxon>
        <taxon>Candidatus Thiodiazotropha</taxon>
    </lineage>
</organism>
<evidence type="ECO:0000259" key="9">
    <source>
        <dbReference type="PROSITE" id="PS51194"/>
    </source>
</evidence>
<evidence type="ECO:0000313" key="12">
    <source>
        <dbReference type="Proteomes" id="UP000094849"/>
    </source>
</evidence>
<dbReference type="Pfam" id="PF00270">
    <property type="entry name" value="DEAD"/>
    <property type="match status" value="1"/>
</dbReference>
<reference evidence="11 12" key="1">
    <citation type="submission" date="2016-03" db="EMBL/GenBank/DDBJ databases">
        <title>Chemosynthetic sulphur-oxidizing symbionts of marine invertebrate animals are capable of nitrogen fixation.</title>
        <authorList>
            <person name="Petersen J.M."/>
            <person name="Kemper A."/>
            <person name="Gruber-Vodicka H."/>
            <person name="Cardini U."/>
            <person name="Geest Mvander."/>
            <person name="Kleiner M."/>
            <person name="Bulgheresi S."/>
            <person name="Fussmann M."/>
            <person name="Herbold C."/>
            <person name="Seah B.K.B."/>
            <person name="Antony C.Paul."/>
            <person name="Liu D."/>
            <person name="Belitz A."/>
            <person name="Weber M."/>
        </authorList>
    </citation>
    <scope>NUCLEOTIDE SEQUENCE [LARGE SCALE GENOMIC DNA]</scope>
    <source>
        <strain evidence="11">G_D</strain>
    </source>
</reference>
<dbReference type="Proteomes" id="UP000094849">
    <property type="component" value="Unassembled WGS sequence"/>
</dbReference>
<dbReference type="InterPro" id="IPR000629">
    <property type="entry name" value="RNA-helicase_DEAD-box_CS"/>
</dbReference>
<dbReference type="AlphaFoldDB" id="A0A1E2UU65"/>
<dbReference type="PROSITE" id="PS00039">
    <property type="entry name" value="DEAD_ATP_HELICASE"/>
    <property type="match status" value="1"/>
</dbReference>
<evidence type="ECO:0000256" key="6">
    <source>
        <dbReference type="PROSITE-ProRule" id="PRU00552"/>
    </source>
</evidence>
<proteinExistence type="inferred from homology"/>
<feature type="domain" description="Helicase C-terminal" evidence="9">
    <location>
        <begin position="215"/>
        <end position="376"/>
    </location>
</feature>